<dbReference type="Gene3D" id="1.10.10.10">
    <property type="entry name" value="Winged helix-like DNA-binding domain superfamily/Winged helix DNA-binding domain"/>
    <property type="match status" value="1"/>
</dbReference>
<evidence type="ECO:0000259" key="4">
    <source>
        <dbReference type="PROSITE" id="PS50995"/>
    </source>
</evidence>
<dbReference type="Proteomes" id="UP001156836">
    <property type="component" value="Unassembled WGS sequence"/>
</dbReference>
<evidence type="ECO:0000256" key="1">
    <source>
        <dbReference type="ARBA" id="ARBA00023015"/>
    </source>
</evidence>
<evidence type="ECO:0000256" key="3">
    <source>
        <dbReference type="ARBA" id="ARBA00023163"/>
    </source>
</evidence>
<keyword evidence="2" id="KW-0238">DNA-binding</keyword>
<dbReference type="InterPro" id="IPR036390">
    <property type="entry name" value="WH_DNA-bd_sf"/>
</dbReference>
<dbReference type="SMART" id="SM00347">
    <property type="entry name" value="HTH_MARR"/>
    <property type="match status" value="1"/>
</dbReference>
<protein>
    <recommendedName>
        <fullName evidence="4">HTH marR-type domain-containing protein</fullName>
    </recommendedName>
</protein>
<reference evidence="6" key="1">
    <citation type="journal article" date="2019" name="Int. J. Syst. Evol. Microbiol.">
        <title>The Global Catalogue of Microorganisms (GCM) 10K type strain sequencing project: providing services to taxonomists for standard genome sequencing and annotation.</title>
        <authorList>
            <consortium name="The Broad Institute Genomics Platform"/>
            <consortium name="The Broad Institute Genome Sequencing Center for Infectious Disease"/>
            <person name="Wu L."/>
            <person name="Ma J."/>
        </authorList>
    </citation>
    <scope>NUCLEOTIDE SEQUENCE [LARGE SCALE GENOMIC DNA]</scope>
    <source>
        <strain evidence="6">NBRC 104970</strain>
    </source>
</reference>
<dbReference type="InterPro" id="IPR039422">
    <property type="entry name" value="MarR/SlyA-like"/>
</dbReference>
<keyword evidence="3" id="KW-0804">Transcription</keyword>
<evidence type="ECO:0000256" key="2">
    <source>
        <dbReference type="ARBA" id="ARBA00023125"/>
    </source>
</evidence>
<dbReference type="InterPro" id="IPR036388">
    <property type="entry name" value="WH-like_DNA-bd_sf"/>
</dbReference>
<accession>A0ABQ6BVU5</accession>
<organism evidence="5 6">
    <name type="scientific">Chitiniphilus shinanonensis</name>
    <dbReference type="NCBI Taxonomy" id="553088"/>
    <lineage>
        <taxon>Bacteria</taxon>
        <taxon>Pseudomonadati</taxon>
        <taxon>Pseudomonadota</taxon>
        <taxon>Betaproteobacteria</taxon>
        <taxon>Neisseriales</taxon>
        <taxon>Chitinibacteraceae</taxon>
        <taxon>Chitiniphilus</taxon>
    </lineage>
</organism>
<dbReference type="PROSITE" id="PS01117">
    <property type="entry name" value="HTH_MARR_1"/>
    <property type="match status" value="1"/>
</dbReference>
<keyword evidence="1" id="KW-0805">Transcription regulation</keyword>
<dbReference type="Pfam" id="PF12802">
    <property type="entry name" value="MarR_2"/>
    <property type="match status" value="1"/>
</dbReference>
<dbReference type="PANTHER" id="PTHR33164:SF89">
    <property type="entry name" value="MARR FAMILY REGULATORY PROTEIN"/>
    <property type="match status" value="1"/>
</dbReference>
<proteinExistence type="predicted"/>
<dbReference type="EMBL" id="BSOZ01000065">
    <property type="protein sequence ID" value="GLS05789.1"/>
    <property type="molecule type" value="Genomic_DNA"/>
</dbReference>
<evidence type="ECO:0000313" key="6">
    <source>
        <dbReference type="Proteomes" id="UP001156836"/>
    </source>
</evidence>
<dbReference type="InterPro" id="IPR000835">
    <property type="entry name" value="HTH_MarR-typ"/>
</dbReference>
<dbReference type="PROSITE" id="PS50995">
    <property type="entry name" value="HTH_MARR_2"/>
    <property type="match status" value="1"/>
</dbReference>
<comment type="caution">
    <text evidence="5">The sequence shown here is derived from an EMBL/GenBank/DDBJ whole genome shotgun (WGS) entry which is preliminary data.</text>
</comment>
<dbReference type="PRINTS" id="PR00598">
    <property type="entry name" value="HTHMARR"/>
</dbReference>
<dbReference type="SUPFAM" id="SSF46785">
    <property type="entry name" value="Winged helix' DNA-binding domain"/>
    <property type="match status" value="1"/>
</dbReference>
<dbReference type="InterPro" id="IPR023187">
    <property type="entry name" value="Tscrpt_reg_MarR-type_CS"/>
</dbReference>
<sequence>MHKQTGLSGAQLWFLREVAADPGLTLGQVAQRQAIHQSTASNQLEKLVRRGLVQRVKGEQDRRLTRLQLTEAGKAALAETPGPARGVLQELLLTMPQDELHQLDTALAAVVNRLEPWLDHEHPAAQTPLATLLDDQAED</sequence>
<gene>
    <name evidence="5" type="ORF">GCM10007860_29460</name>
</gene>
<keyword evidence="6" id="KW-1185">Reference proteome</keyword>
<dbReference type="PANTHER" id="PTHR33164">
    <property type="entry name" value="TRANSCRIPTIONAL REGULATOR, MARR FAMILY"/>
    <property type="match status" value="1"/>
</dbReference>
<feature type="domain" description="HTH marR-type" evidence="4">
    <location>
        <begin position="1"/>
        <end position="112"/>
    </location>
</feature>
<evidence type="ECO:0000313" key="5">
    <source>
        <dbReference type="EMBL" id="GLS05789.1"/>
    </source>
</evidence>
<name>A0ABQ6BVU5_9NEIS</name>